<reference evidence="5" key="1">
    <citation type="submission" date="2020-06" db="EMBL/GenBank/DDBJ databases">
        <title>Characterization of fructooligosaccharide metabolism and fructooligosaccharide-degrading enzymes in human commensal butyrate producers.</title>
        <authorList>
            <person name="Tanno H."/>
            <person name="Fujii T."/>
            <person name="Hirano K."/>
            <person name="Maeno S."/>
            <person name="Tonozuka T."/>
            <person name="Sakamoto M."/>
            <person name="Ohkuma M."/>
            <person name="Tochio T."/>
            <person name="Endo A."/>
        </authorList>
    </citation>
    <scope>NUCLEOTIDE SEQUENCE</scope>
    <source>
        <strain evidence="5">JCM 17466</strain>
    </source>
</reference>
<dbReference type="PROSITE" id="PS00894">
    <property type="entry name" value="HTH_DEOR_1"/>
    <property type="match status" value="1"/>
</dbReference>
<sequence length="260" mass="28956">MNNRRYHILEVINQRGYVRFADLCSEFEVSAATMRRDLVVLDQEGLIHRVHGGAKSINPPAEQPAVLSTYERSILAPQEKVLIAQCAFQLLHNGDSIIIDDSTTCLELARIIASSNLTLNIITNSFDIALLLKEHMSIELFFIGGIVHKTTAATYGAIAEQTTENLSCNILFAGADAVHPEKGFLNNRLDIIPLKQAMMKASSKTVVLADHTKFNRSAMMQIAPFDKVDYVITDDQLEDDIYHSFGENKPKIIRASIDKI</sequence>
<organism evidence="5 6">
    <name type="scientific">Anaerostipes butyraticus</name>
    <dbReference type="NCBI Taxonomy" id="645466"/>
    <lineage>
        <taxon>Bacteria</taxon>
        <taxon>Bacillati</taxon>
        <taxon>Bacillota</taxon>
        <taxon>Clostridia</taxon>
        <taxon>Lachnospirales</taxon>
        <taxon>Lachnospiraceae</taxon>
        <taxon>Anaerostipes</taxon>
    </lineage>
</organism>
<dbReference type="InterPro" id="IPR014036">
    <property type="entry name" value="DeoR-like_C"/>
</dbReference>
<dbReference type="PRINTS" id="PR00037">
    <property type="entry name" value="HTHLACR"/>
</dbReference>
<evidence type="ECO:0000256" key="2">
    <source>
        <dbReference type="ARBA" id="ARBA00023125"/>
    </source>
</evidence>
<comment type="caution">
    <text evidence="5">The sequence shown here is derived from an EMBL/GenBank/DDBJ whole genome shotgun (WGS) entry which is preliminary data.</text>
</comment>
<evidence type="ECO:0000256" key="3">
    <source>
        <dbReference type="ARBA" id="ARBA00023163"/>
    </source>
</evidence>
<name>A0A916VCJ4_9FIRM</name>
<protein>
    <submittedName>
        <fullName evidence="5">DeoR family transcriptional regulator</fullName>
    </submittedName>
</protein>
<dbReference type="RefSeq" id="WP_201310463.1">
    <property type="nucleotide sequence ID" value="NZ_BLYI01000027.1"/>
</dbReference>
<evidence type="ECO:0000313" key="5">
    <source>
        <dbReference type="EMBL" id="GFO84741.1"/>
    </source>
</evidence>
<dbReference type="InterPro" id="IPR037171">
    <property type="entry name" value="NagB/RpiA_transferase-like"/>
</dbReference>
<evidence type="ECO:0000256" key="1">
    <source>
        <dbReference type="ARBA" id="ARBA00023015"/>
    </source>
</evidence>
<dbReference type="InterPro" id="IPR036390">
    <property type="entry name" value="WH_DNA-bd_sf"/>
</dbReference>
<dbReference type="InterPro" id="IPR050313">
    <property type="entry name" value="Carb_Metab_HTH_regulators"/>
</dbReference>
<dbReference type="SUPFAM" id="SSF46785">
    <property type="entry name" value="Winged helix' DNA-binding domain"/>
    <property type="match status" value="1"/>
</dbReference>
<dbReference type="GO" id="GO:0003677">
    <property type="term" value="F:DNA binding"/>
    <property type="evidence" value="ECO:0007669"/>
    <property type="project" value="UniProtKB-KW"/>
</dbReference>
<keyword evidence="6" id="KW-1185">Reference proteome</keyword>
<keyword evidence="1" id="KW-0805">Transcription regulation</keyword>
<keyword evidence="2" id="KW-0238">DNA-binding</keyword>
<evidence type="ECO:0000313" key="6">
    <source>
        <dbReference type="Proteomes" id="UP000613208"/>
    </source>
</evidence>
<accession>A0A916VCJ4</accession>
<evidence type="ECO:0000259" key="4">
    <source>
        <dbReference type="PROSITE" id="PS51000"/>
    </source>
</evidence>
<dbReference type="SMART" id="SM01134">
    <property type="entry name" value="DeoRC"/>
    <property type="match status" value="1"/>
</dbReference>
<dbReference type="Pfam" id="PF00455">
    <property type="entry name" value="DeoRC"/>
    <property type="match status" value="1"/>
</dbReference>
<dbReference type="EMBL" id="BLYI01000027">
    <property type="protein sequence ID" value="GFO84741.1"/>
    <property type="molecule type" value="Genomic_DNA"/>
</dbReference>
<dbReference type="GO" id="GO:0003700">
    <property type="term" value="F:DNA-binding transcription factor activity"/>
    <property type="evidence" value="ECO:0007669"/>
    <property type="project" value="InterPro"/>
</dbReference>
<dbReference type="PROSITE" id="PS51000">
    <property type="entry name" value="HTH_DEOR_2"/>
    <property type="match status" value="1"/>
</dbReference>
<proteinExistence type="predicted"/>
<dbReference type="AlphaFoldDB" id="A0A916VCJ4"/>
<dbReference type="PANTHER" id="PTHR30363">
    <property type="entry name" value="HTH-TYPE TRANSCRIPTIONAL REGULATOR SRLR-RELATED"/>
    <property type="match status" value="1"/>
</dbReference>
<dbReference type="PANTHER" id="PTHR30363:SF44">
    <property type="entry name" value="AGA OPERON TRANSCRIPTIONAL REPRESSOR-RELATED"/>
    <property type="match status" value="1"/>
</dbReference>
<dbReference type="InterPro" id="IPR001034">
    <property type="entry name" value="DeoR_HTH"/>
</dbReference>
<feature type="domain" description="HTH deoR-type" evidence="4">
    <location>
        <begin position="1"/>
        <end position="56"/>
    </location>
</feature>
<dbReference type="SUPFAM" id="SSF100950">
    <property type="entry name" value="NagB/RpiA/CoA transferase-like"/>
    <property type="match status" value="1"/>
</dbReference>
<dbReference type="SMART" id="SM00420">
    <property type="entry name" value="HTH_DEOR"/>
    <property type="match status" value="1"/>
</dbReference>
<dbReference type="Gene3D" id="3.40.50.1360">
    <property type="match status" value="1"/>
</dbReference>
<dbReference type="Proteomes" id="UP000613208">
    <property type="component" value="Unassembled WGS sequence"/>
</dbReference>
<dbReference type="Pfam" id="PF08220">
    <property type="entry name" value="HTH_DeoR"/>
    <property type="match status" value="1"/>
</dbReference>
<dbReference type="InterPro" id="IPR018356">
    <property type="entry name" value="Tscrpt_reg_HTH_DeoR_CS"/>
</dbReference>
<gene>
    <name evidence="5" type="ORF">ANBU17_10880</name>
</gene>
<keyword evidence="3" id="KW-0804">Transcription</keyword>